<dbReference type="FunFam" id="3.40.640.10:FF:000035">
    <property type="entry name" value="O-succinylhomoserine sulfhydrylase"/>
    <property type="match status" value="1"/>
</dbReference>
<dbReference type="InterPro" id="IPR015421">
    <property type="entry name" value="PyrdxlP-dep_Trfase_major"/>
</dbReference>
<name>A0A1H1C8X0_9MICC</name>
<dbReference type="PIRSF" id="PIRSF001434">
    <property type="entry name" value="CGS"/>
    <property type="match status" value="1"/>
</dbReference>
<dbReference type="PROSITE" id="PS00868">
    <property type="entry name" value="CYS_MET_METAB_PP"/>
    <property type="match status" value="1"/>
</dbReference>
<feature type="modified residue" description="N6-(pyridoxal phosphate)lysine" evidence="5">
    <location>
        <position position="209"/>
    </location>
</feature>
<evidence type="ECO:0000313" key="9">
    <source>
        <dbReference type="Proteomes" id="UP000181917"/>
    </source>
</evidence>
<evidence type="ECO:0000313" key="8">
    <source>
        <dbReference type="EMBL" id="SDQ60633.1"/>
    </source>
</evidence>
<evidence type="ECO:0000256" key="3">
    <source>
        <dbReference type="ARBA" id="ARBA00022679"/>
    </source>
</evidence>
<dbReference type="PANTHER" id="PTHR43797:SF2">
    <property type="entry name" value="HOMOCYSTEINE_CYSTEINE SYNTHASE"/>
    <property type="match status" value="1"/>
</dbReference>
<dbReference type="RefSeq" id="WP_236777474.1">
    <property type="nucleotide sequence ID" value="NZ_CP018863.1"/>
</dbReference>
<dbReference type="Gene3D" id="3.90.1150.10">
    <property type="entry name" value="Aspartate Aminotransferase, domain 1"/>
    <property type="match status" value="1"/>
</dbReference>
<dbReference type="CDD" id="cd00614">
    <property type="entry name" value="CGS_like"/>
    <property type="match status" value="1"/>
</dbReference>
<dbReference type="Pfam" id="PF01053">
    <property type="entry name" value="Cys_Met_Meta_PP"/>
    <property type="match status" value="1"/>
</dbReference>
<comment type="cofactor">
    <cofactor evidence="1 6">
        <name>pyridoxal 5'-phosphate</name>
        <dbReference type="ChEBI" id="CHEBI:597326"/>
    </cofactor>
</comment>
<accession>A0A1H1C8X0</accession>
<evidence type="ECO:0000256" key="1">
    <source>
        <dbReference type="ARBA" id="ARBA00001933"/>
    </source>
</evidence>
<evidence type="ECO:0000256" key="2">
    <source>
        <dbReference type="ARBA" id="ARBA00009077"/>
    </source>
</evidence>
<dbReference type="Gene3D" id="3.40.640.10">
    <property type="entry name" value="Type I PLP-dependent aspartate aminotransferase-like (Major domain)"/>
    <property type="match status" value="1"/>
</dbReference>
<reference evidence="8 9" key="1">
    <citation type="submission" date="2016-10" db="EMBL/GenBank/DDBJ databases">
        <authorList>
            <person name="de Groot N.N."/>
        </authorList>
    </citation>
    <scope>NUCLEOTIDE SEQUENCE [LARGE SCALE GENOMIC DNA]</scope>
    <source>
        <strain evidence="8 9">DSM 20117</strain>
    </source>
</reference>
<gene>
    <name evidence="8" type="ORF">SAMN04489742_1802</name>
</gene>
<sequence>MAERTFGFRTRALHAGGTPDAEHGARAVPIYQSTSFVFKDTDDAANLFALQKYGNIYSRIGNPTVAAFEERIASLEGGIGAVATSSGMAAEFITFAALTGAGDHIVASSKLYGGTITQLDVTLRRFGVETTFIDSNDPADFAAAVQENTKAVYTEIVANPSGDIADLEGLATVAHDAGIPLIVDATLSTPYLIRPIEHGADIVIHSATKFLGGHGTTLGGVVVESGLFNWGNGKFPQMTEPVPSYGNVSWWGNFGEYGFLTKLRSEQLRDIGPSLSAQSAFQLLQGVETLPQRMDEHLKNARRVAEWLEADERVSWVNYAGLPSHPHHERGRKYLPQGVGSVFSFGVKGGRVAGQKFIESLQLASHLANIGDARTLVLHPGSTTHQQLTGEQLLAAGVPEDLIRISVGLEDVEDILWDLDQALAESQHAGAEHGPSRDHEDDVFDTSEFASPSYAGESCTVPAARSAHTEPGTRVVESVEDLVEAEEGAAK</sequence>
<evidence type="ECO:0000256" key="7">
    <source>
        <dbReference type="SAM" id="MobiDB-lite"/>
    </source>
</evidence>
<dbReference type="GO" id="GO:0071269">
    <property type="term" value="P:L-homocysteine biosynthetic process"/>
    <property type="evidence" value="ECO:0007669"/>
    <property type="project" value="TreeGrafter"/>
</dbReference>
<dbReference type="GO" id="GO:0030170">
    <property type="term" value="F:pyridoxal phosphate binding"/>
    <property type="evidence" value="ECO:0007669"/>
    <property type="project" value="InterPro"/>
</dbReference>
<dbReference type="InterPro" id="IPR054542">
    <property type="entry name" value="Cys_met_metab_PP"/>
</dbReference>
<feature type="compositionally biased region" description="Basic and acidic residues" evidence="7">
    <location>
        <begin position="430"/>
        <end position="440"/>
    </location>
</feature>
<keyword evidence="9" id="KW-1185">Reference proteome</keyword>
<dbReference type="NCBIfam" id="TIGR01326">
    <property type="entry name" value="OAH_OAS_sulfhy"/>
    <property type="match status" value="1"/>
</dbReference>
<proteinExistence type="inferred from homology"/>
<dbReference type="InterPro" id="IPR015424">
    <property type="entry name" value="PyrdxlP-dep_Trfase"/>
</dbReference>
<organism evidence="8 9">
    <name type="scientific">Crystallibacter crystallopoietes</name>
    <dbReference type="NCBI Taxonomy" id="37928"/>
    <lineage>
        <taxon>Bacteria</taxon>
        <taxon>Bacillati</taxon>
        <taxon>Actinomycetota</taxon>
        <taxon>Actinomycetes</taxon>
        <taxon>Micrococcales</taxon>
        <taxon>Micrococcaceae</taxon>
        <taxon>Crystallibacter</taxon>
    </lineage>
</organism>
<dbReference type="SUPFAM" id="SSF53383">
    <property type="entry name" value="PLP-dependent transferases"/>
    <property type="match status" value="1"/>
</dbReference>
<dbReference type="InterPro" id="IPR000277">
    <property type="entry name" value="Cys/Met-Metab_PyrdxlP-dep_enz"/>
</dbReference>
<dbReference type="GO" id="GO:0003961">
    <property type="term" value="F:O-acetylhomoserine aminocarboxypropyltransferase activity"/>
    <property type="evidence" value="ECO:0007669"/>
    <property type="project" value="TreeGrafter"/>
</dbReference>
<dbReference type="GO" id="GO:0006535">
    <property type="term" value="P:cysteine biosynthetic process from serine"/>
    <property type="evidence" value="ECO:0007669"/>
    <property type="project" value="TreeGrafter"/>
</dbReference>
<dbReference type="PANTHER" id="PTHR43797">
    <property type="entry name" value="HOMOCYSTEINE/CYSTEINE SYNTHASE"/>
    <property type="match status" value="1"/>
</dbReference>
<feature type="compositionally biased region" description="Acidic residues" evidence="7">
    <location>
        <begin position="478"/>
        <end position="491"/>
    </location>
</feature>
<dbReference type="AlphaFoldDB" id="A0A1H1C8X0"/>
<keyword evidence="4 5" id="KW-0663">Pyridoxal phosphate</keyword>
<dbReference type="GO" id="GO:0019346">
    <property type="term" value="P:transsulfuration"/>
    <property type="evidence" value="ECO:0007669"/>
    <property type="project" value="InterPro"/>
</dbReference>
<dbReference type="InterPro" id="IPR006235">
    <property type="entry name" value="OAc-hSer/O-AcSer_sulfhydrylase"/>
</dbReference>
<comment type="similarity">
    <text evidence="2 6">Belongs to the trans-sulfuration enzymes family.</text>
</comment>
<protein>
    <submittedName>
        <fullName evidence="8">O-acetylhomoserine sulfhydrylase</fullName>
    </submittedName>
</protein>
<evidence type="ECO:0000256" key="6">
    <source>
        <dbReference type="RuleBase" id="RU362118"/>
    </source>
</evidence>
<evidence type="ECO:0000256" key="4">
    <source>
        <dbReference type="ARBA" id="ARBA00022898"/>
    </source>
</evidence>
<dbReference type="Proteomes" id="UP000181917">
    <property type="component" value="Unassembled WGS sequence"/>
</dbReference>
<dbReference type="EMBL" id="FNKH01000002">
    <property type="protein sequence ID" value="SDQ60633.1"/>
    <property type="molecule type" value="Genomic_DNA"/>
</dbReference>
<dbReference type="STRING" id="37928.SAMN04489742_1802"/>
<dbReference type="GO" id="GO:0005737">
    <property type="term" value="C:cytoplasm"/>
    <property type="evidence" value="ECO:0007669"/>
    <property type="project" value="TreeGrafter"/>
</dbReference>
<evidence type="ECO:0000256" key="5">
    <source>
        <dbReference type="PIRSR" id="PIRSR001434-2"/>
    </source>
</evidence>
<dbReference type="InterPro" id="IPR015422">
    <property type="entry name" value="PyrdxlP-dep_Trfase_small"/>
</dbReference>
<keyword evidence="3" id="KW-0808">Transferase</keyword>
<dbReference type="GO" id="GO:0004124">
    <property type="term" value="F:cysteine synthase activity"/>
    <property type="evidence" value="ECO:0007669"/>
    <property type="project" value="TreeGrafter"/>
</dbReference>
<feature type="region of interest" description="Disordered" evidence="7">
    <location>
        <begin position="426"/>
        <end position="491"/>
    </location>
</feature>